<name>A0AAV7TDN0_PLEWA</name>
<dbReference type="PRINTS" id="PR01301">
    <property type="entry name" value="RGSPROTEIN"/>
</dbReference>
<dbReference type="Gene3D" id="1.10.167.10">
    <property type="entry name" value="Regulator of G-protein Signalling 4, domain 2"/>
    <property type="match status" value="1"/>
</dbReference>
<dbReference type="InterPro" id="IPR016137">
    <property type="entry name" value="RGS"/>
</dbReference>
<dbReference type="GO" id="GO:0009968">
    <property type="term" value="P:negative regulation of signal transduction"/>
    <property type="evidence" value="ECO:0007669"/>
    <property type="project" value="UniProtKB-KW"/>
</dbReference>
<dbReference type="InterPro" id="IPR044926">
    <property type="entry name" value="RGS_subdomain_2"/>
</dbReference>
<evidence type="ECO:0000259" key="3">
    <source>
        <dbReference type="PROSITE" id="PS50132"/>
    </source>
</evidence>
<protein>
    <recommendedName>
        <fullName evidence="3">RGS domain-containing protein</fullName>
    </recommendedName>
</protein>
<sequence length="212" mass="24426">MFKHKRTDGTQKSHKYGFMVKLNRNSLVLQKSGSHEDVSYDKAQSLTLGISASPEEVACWGESFEKLLSSKAGLQAFTRFLKTEFSEENIEFWLACEDYKKCSTPEELSSKAKTIFETFIRREAPKEVNLDFNTKQATSKNILQPELFSFDSAQATIYRLMEKDSYPRFLKSNICSELAMGRHSGRPALRRRSRSFTYSDFQDVKSNHAVWL</sequence>
<organism evidence="4 5">
    <name type="scientific">Pleurodeles waltl</name>
    <name type="common">Iberian ribbed newt</name>
    <dbReference type="NCBI Taxonomy" id="8319"/>
    <lineage>
        <taxon>Eukaryota</taxon>
        <taxon>Metazoa</taxon>
        <taxon>Chordata</taxon>
        <taxon>Craniata</taxon>
        <taxon>Vertebrata</taxon>
        <taxon>Euteleostomi</taxon>
        <taxon>Amphibia</taxon>
        <taxon>Batrachia</taxon>
        <taxon>Caudata</taxon>
        <taxon>Salamandroidea</taxon>
        <taxon>Salamandridae</taxon>
        <taxon>Pleurodelinae</taxon>
        <taxon>Pleurodeles</taxon>
    </lineage>
</organism>
<evidence type="ECO:0000256" key="1">
    <source>
        <dbReference type="ARBA" id="ARBA00022700"/>
    </source>
</evidence>
<dbReference type="Gene3D" id="1.10.196.10">
    <property type="match status" value="1"/>
</dbReference>
<reference evidence="4" key="1">
    <citation type="journal article" date="2022" name="bioRxiv">
        <title>Sequencing and chromosome-scale assembly of the giantPleurodeles waltlgenome.</title>
        <authorList>
            <person name="Brown T."/>
            <person name="Elewa A."/>
            <person name="Iarovenko S."/>
            <person name="Subramanian E."/>
            <person name="Araus A.J."/>
            <person name="Petzold A."/>
            <person name="Susuki M."/>
            <person name="Suzuki K.-i.T."/>
            <person name="Hayashi T."/>
            <person name="Toyoda A."/>
            <person name="Oliveira C."/>
            <person name="Osipova E."/>
            <person name="Leigh N.D."/>
            <person name="Simon A."/>
            <person name="Yun M.H."/>
        </authorList>
    </citation>
    <scope>NUCLEOTIDE SEQUENCE</scope>
    <source>
        <strain evidence="4">20211129_DDA</strain>
        <tissue evidence="4">Liver</tissue>
    </source>
</reference>
<proteinExistence type="predicted"/>
<dbReference type="Pfam" id="PF00615">
    <property type="entry name" value="RGS"/>
    <property type="match status" value="1"/>
</dbReference>
<evidence type="ECO:0000313" key="5">
    <source>
        <dbReference type="Proteomes" id="UP001066276"/>
    </source>
</evidence>
<feature type="domain" description="RGS" evidence="3">
    <location>
        <begin position="63"/>
        <end position="179"/>
    </location>
</feature>
<dbReference type="InterPro" id="IPR036305">
    <property type="entry name" value="RGS_sf"/>
</dbReference>
<accession>A0AAV7TDN0</accession>
<evidence type="ECO:0000256" key="2">
    <source>
        <dbReference type="ARBA" id="ARBA00053238"/>
    </source>
</evidence>
<dbReference type="AlphaFoldDB" id="A0AAV7TDN0"/>
<comment type="function">
    <text evidence="2">Regulates G protein-coupled receptor signaling cascades, including signaling downstream of the N-formylpeptide chemoattractant receptors and leukotriene receptors. Inhibits B cell chemotaxis. Inhibits signal transduction by increasing the GTPase activity of G protein alpha subunits, thereby driving them into their inactive GDP-bound form.</text>
</comment>
<dbReference type="EMBL" id="JANPWB010000007">
    <property type="protein sequence ID" value="KAJ1174345.1"/>
    <property type="molecule type" value="Genomic_DNA"/>
</dbReference>
<dbReference type="SUPFAM" id="SSF48097">
    <property type="entry name" value="Regulator of G-protein signaling, RGS"/>
    <property type="match status" value="1"/>
</dbReference>
<dbReference type="Proteomes" id="UP001066276">
    <property type="component" value="Chromosome 4_1"/>
</dbReference>
<keyword evidence="1" id="KW-0734">Signal transduction inhibitor</keyword>
<dbReference type="PROSITE" id="PS50132">
    <property type="entry name" value="RGS"/>
    <property type="match status" value="1"/>
</dbReference>
<dbReference type="InterPro" id="IPR024066">
    <property type="entry name" value="RGS_subdom1/3"/>
</dbReference>
<comment type="caution">
    <text evidence="4">The sequence shown here is derived from an EMBL/GenBank/DDBJ whole genome shotgun (WGS) entry which is preliminary data.</text>
</comment>
<dbReference type="PANTHER" id="PTHR10845">
    <property type="entry name" value="REGULATOR OF G PROTEIN SIGNALING"/>
    <property type="match status" value="1"/>
</dbReference>
<dbReference type="PANTHER" id="PTHR10845:SF155">
    <property type="entry name" value="REGULATOR OF G-PROTEIN SIGNALING 18"/>
    <property type="match status" value="1"/>
</dbReference>
<evidence type="ECO:0000313" key="4">
    <source>
        <dbReference type="EMBL" id="KAJ1174345.1"/>
    </source>
</evidence>
<dbReference type="SMART" id="SM00315">
    <property type="entry name" value="RGS"/>
    <property type="match status" value="1"/>
</dbReference>
<dbReference type="FunFam" id="1.10.196.10:FF:000001">
    <property type="entry name" value="Regulator of G-protein signaling 8"/>
    <property type="match status" value="1"/>
</dbReference>
<keyword evidence="5" id="KW-1185">Reference proteome</keyword>
<gene>
    <name evidence="4" type="ORF">NDU88_006167</name>
</gene>
<dbReference type="FunFam" id="1.10.167.10:FF:000001">
    <property type="entry name" value="Putative regulator of g-protein signaling 12"/>
    <property type="match status" value="1"/>
</dbReference>